<dbReference type="GO" id="GO:0010587">
    <property type="term" value="P:miRNA catabolic process"/>
    <property type="evidence" value="ECO:0007669"/>
    <property type="project" value="TreeGrafter"/>
</dbReference>
<dbReference type="SMART" id="SM00955">
    <property type="entry name" value="RNB"/>
    <property type="match status" value="1"/>
</dbReference>
<dbReference type="InterPro" id="IPR001900">
    <property type="entry name" value="RNase_II/R"/>
</dbReference>
<feature type="compositionally biased region" description="Polar residues" evidence="7">
    <location>
        <begin position="28"/>
        <end position="37"/>
    </location>
</feature>
<dbReference type="EMBL" id="JAPXFL010000010">
    <property type="protein sequence ID" value="KAK9501050.1"/>
    <property type="molecule type" value="Genomic_DNA"/>
</dbReference>
<dbReference type="Pfam" id="PF17849">
    <property type="entry name" value="OB_Dis3"/>
    <property type="match status" value="1"/>
</dbReference>
<sequence>MENTRNQISESFFDKFLEDCPWNKPNAAGNSPKLQNHSQRKKKNKTFDSVFLENGPSTSFDRKNHLEYDSYNEFSGSDEINEPFNSAALPGLETLPYNKNTNHYSTDQAAKFQKRQNFNRRKGEHIKNGEWSRSVSESEASDFCRALRELKSLKLIDNSPPVVNSKKKRREMSCPGTSYNGFQNDKITESYILQKLKQDMMQEFNHTDYQKSKNKNRSKSQPSSYTRRRNDSSESPVFTNTEHQGSKLSGKKRRRAKNEDQFEGFIDRATALEGLQESVFIEGELRINSKNYTEAYITHPIDSQDVLIMGVADRNRALDGDIVVVRIKEQDKWRKQPNGCAQKTGKVVHILEYVNRRSMIGLIQRYDDNYVLFRPRDCRYPRLLVAISTLPDDVRDNVDAFTDVYFKAQIVCWNSPKNALGFIECKIGKKGEISSETEAILRELDLDSAPVPESLHVYLPPIPYTITEEEILKRLDLRNETIFSIDPETARDLDDALSIKLLPNGRYEVGVHISDVSYFLTEGTPLDERVSARATTIYLVDRVNHMLPVKLCLLCSLLPGEDKLAFSVIWEMDGEGNIFNTKFYKTIINSCGQLSYEHAQNIIEAKEPLVLPKIYNGKTVEDVKESVLALYGISKHLTAKRFAGGALRIDQPKVSFRLDEDCLPCDAHLYELRDSNRLIEEFMLMANQSVAEFIHKQFPEVALLRKHPPPKEDVITRLEASLNKLGIFIETSTSGGLHSSLEKYTLDNPARALVLNSLCSKAMNRAVYYCYEPETHHYALNIDMYTHFTSPIRRYVDIVVHRVLSAALGYSPLPSWTTDTVRQFARTSNVKKYAAKRAGEASSDLFTILYIRKLGSLETDAVVFNINSHSFDAMVTSLALKIRVYTDDLKDVQIDYKENDIASSLNIKWKHLNYTQIIQMFTEVRLLLKIQQSNLQIEAQLLPPNIIAQYTSNTTPNTTSEHQNG</sequence>
<evidence type="ECO:0000259" key="8">
    <source>
        <dbReference type="SMART" id="SM00955"/>
    </source>
</evidence>
<evidence type="ECO:0000256" key="3">
    <source>
        <dbReference type="ARBA" id="ARBA00022801"/>
    </source>
</evidence>
<dbReference type="InterPro" id="IPR041093">
    <property type="entry name" value="Dis3l2-like_C"/>
</dbReference>
<dbReference type="Gene3D" id="2.40.50.140">
    <property type="entry name" value="Nucleic acid-binding proteins"/>
    <property type="match status" value="1"/>
</dbReference>
<dbReference type="PANTHER" id="PTHR23355:SF9">
    <property type="entry name" value="DIS3-LIKE EXONUCLEASE 2"/>
    <property type="match status" value="1"/>
</dbReference>
<feature type="region of interest" description="Disordered" evidence="7">
    <location>
        <begin position="158"/>
        <end position="180"/>
    </location>
</feature>
<dbReference type="Gene3D" id="2.40.50.700">
    <property type="match status" value="1"/>
</dbReference>
<evidence type="ECO:0000256" key="7">
    <source>
        <dbReference type="SAM" id="MobiDB-lite"/>
    </source>
</evidence>
<keyword evidence="3" id="KW-0378">Hydrolase</keyword>
<dbReference type="InterPro" id="IPR041505">
    <property type="entry name" value="Dis3_CSD2"/>
</dbReference>
<gene>
    <name evidence="9" type="ORF">O3M35_002171</name>
</gene>
<keyword evidence="2" id="KW-0540">Nuclease</keyword>
<dbReference type="GO" id="GO:0000932">
    <property type="term" value="C:P-body"/>
    <property type="evidence" value="ECO:0007669"/>
    <property type="project" value="TreeGrafter"/>
</dbReference>
<evidence type="ECO:0000313" key="9">
    <source>
        <dbReference type="EMBL" id="KAK9501050.1"/>
    </source>
</evidence>
<evidence type="ECO:0000256" key="2">
    <source>
        <dbReference type="ARBA" id="ARBA00022722"/>
    </source>
</evidence>
<dbReference type="Pfam" id="PF17877">
    <property type="entry name" value="Dis3l2_C_term"/>
    <property type="match status" value="1"/>
</dbReference>
<evidence type="ECO:0000256" key="5">
    <source>
        <dbReference type="ARBA" id="ARBA00022884"/>
    </source>
</evidence>
<evidence type="ECO:0000313" key="10">
    <source>
        <dbReference type="Proteomes" id="UP001461498"/>
    </source>
</evidence>
<dbReference type="InterPro" id="IPR012340">
    <property type="entry name" value="NA-bd_OB-fold"/>
</dbReference>
<feature type="region of interest" description="Disordered" evidence="7">
    <location>
        <begin position="207"/>
        <end position="259"/>
    </location>
</feature>
<dbReference type="PROSITE" id="PS01175">
    <property type="entry name" value="RIBONUCLEASE_II"/>
    <property type="match status" value="1"/>
</dbReference>
<keyword evidence="10" id="KW-1185">Reference proteome</keyword>
<dbReference type="AlphaFoldDB" id="A0AAW1CSQ0"/>
<dbReference type="Pfam" id="PF17216">
    <property type="entry name" value="Rrp44_CSD1"/>
    <property type="match status" value="1"/>
</dbReference>
<evidence type="ECO:0000256" key="4">
    <source>
        <dbReference type="ARBA" id="ARBA00022839"/>
    </source>
</evidence>
<proteinExistence type="inferred from homology"/>
<evidence type="ECO:0000256" key="6">
    <source>
        <dbReference type="RuleBase" id="RU003901"/>
    </source>
</evidence>
<dbReference type="GO" id="GO:0000175">
    <property type="term" value="F:3'-5'-RNA exonuclease activity"/>
    <property type="evidence" value="ECO:0007669"/>
    <property type="project" value="TreeGrafter"/>
</dbReference>
<accession>A0AAW1CSQ0</accession>
<comment type="caution">
    <text evidence="9">The sequence shown here is derived from an EMBL/GenBank/DDBJ whole genome shotgun (WGS) entry which is preliminary data.</text>
</comment>
<dbReference type="Proteomes" id="UP001461498">
    <property type="component" value="Unassembled WGS sequence"/>
</dbReference>
<dbReference type="PANTHER" id="PTHR23355">
    <property type="entry name" value="RIBONUCLEASE"/>
    <property type="match status" value="1"/>
</dbReference>
<keyword evidence="5" id="KW-0694">RNA-binding</keyword>
<feature type="region of interest" description="Disordered" evidence="7">
    <location>
        <begin position="23"/>
        <end position="46"/>
    </location>
</feature>
<protein>
    <recommendedName>
        <fullName evidence="8">RNB domain-containing protein</fullName>
    </recommendedName>
</protein>
<dbReference type="Pfam" id="PF00773">
    <property type="entry name" value="RNB"/>
    <property type="match status" value="1"/>
</dbReference>
<evidence type="ECO:0000256" key="1">
    <source>
        <dbReference type="ARBA" id="ARBA00005785"/>
    </source>
</evidence>
<keyword evidence="4" id="KW-0269">Exonuclease</keyword>
<dbReference type="GO" id="GO:0003723">
    <property type="term" value="F:RNA binding"/>
    <property type="evidence" value="ECO:0007669"/>
    <property type="project" value="UniProtKB-KW"/>
</dbReference>
<organism evidence="9 10">
    <name type="scientific">Rhynocoris fuscipes</name>
    <dbReference type="NCBI Taxonomy" id="488301"/>
    <lineage>
        <taxon>Eukaryota</taxon>
        <taxon>Metazoa</taxon>
        <taxon>Ecdysozoa</taxon>
        <taxon>Arthropoda</taxon>
        <taxon>Hexapoda</taxon>
        <taxon>Insecta</taxon>
        <taxon>Pterygota</taxon>
        <taxon>Neoptera</taxon>
        <taxon>Paraneoptera</taxon>
        <taxon>Hemiptera</taxon>
        <taxon>Heteroptera</taxon>
        <taxon>Panheteroptera</taxon>
        <taxon>Cimicomorpha</taxon>
        <taxon>Reduviidae</taxon>
        <taxon>Harpactorinae</taxon>
        <taxon>Harpactorini</taxon>
        <taxon>Rhynocoris</taxon>
    </lineage>
</organism>
<dbReference type="Gene3D" id="2.40.50.690">
    <property type="match status" value="1"/>
</dbReference>
<feature type="compositionally biased region" description="Polar residues" evidence="7">
    <location>
        <begin position="233"/>
        <end position="247"/>
    </location>
</feature>
<dbReference type="InterPro" id="IPR033771">
    <property type="entry name" value="Rrp44_CSD1"/>
</dbReference>
<dbReference type="GO" id="GO:0006402">
    <property type="term" value="P:mRNA catabolic process"/>
    <property type="evidence" value="ECO:0007669"/>
    <property type="project" value="TreeGrafter"/>
</dbReference>
<dbReference type="SUPFAM" id="SSF50249">
    <property type="entry name" value="Nucleic acid-binding proteins"/>
    <property type="match status" value="3"/>
</dbReference>
<comment type="similarity">
    <text evidence="1 6">Belongs to the RNR ribonuclease family.</text>
</comment>
<feature type="domain" description="RNB" evidence="8">
    <location>
        <begin position="474"/>
        <end position="810"/>
    </location>
</feature>
<dbReference type="InterPro" id="IPR022966">
    <property type="entry name" value="RNase_II/R_CS"/>
</dbReference>
<dbReference type="InterPro" id="IPR050180">
    <property type="entry name" value="RNR_Ribonuclease"/>
</dbReference>
<name>A0AAW1CSQ0_9HEMI</name>
<reference evidence="9 10" key="1">
    <citation type="submission" date="2022-12" db="EMBL/GenBank/DDBJ databases">
        <title>Chromosome-level genome assembly of true bugs.</title>
        <authorList>
            <person name="Ma L."/>
            <person name="Li H."/>
        </authorList>
    </citation>
    <scope>NUCLEOTIDE SEQUENCE [LARGE SCALE GENOMIC DNA]</scope>
    <source>
        <strain evidence="9">Lab_2022b</strain>
    </source>
</reference>